<dbReference type="Pfam" id="PF20152">
    <property type="entry name" value="DUF6534"/>
    <property type="match status" value="1"/>
</dbReference>
<reference evidence="3 4" key="1">
    <citation type="journal article" date="2012" name="Science">
        <title>The Paleozoic origin of enzymatic lignin decomposition reconstructed from 31 fungal genomes.</title>
        <authorList>
            <person name="Floudas D."/>
            <person name="Binder M."/>
            <person name="Riley R."/>
            <person name="Barry K."/>
            <person name="Blanchette R.A."/>
            <person name="Henrissat B."/>
            <person name="Martinez A.T."/>
            <person name="Otillar R."/>
            <person name="Spatafora J.W."/>
            <person name="Yadav J.S."/>
            <person name="Aerts A."/>
            <person name="Benoit I."/>
            <person name="Boyd A."/>
            <person name="Carlson A."/>
            <person name="Copeland A."/>
            <person name="Coutinho P.M."/>
            <person name="de Vries R.P."/>
            <person name="Ferreira P."/>
            <person name="Findley K."/>
            <person name="Foster B."/>
            <person name="Gaskell J."/>
            <person name="Glotzer D."/>
            <person name="Gorecki P."/>
            <person name="Heitman J."/>
            <person name="Hesse C."/>
            <person name="Hori C."/>
            <person name="Igarashi K."/>
            <person name="Jurgens J.A."/>
            <person name="Kallen N."/>
            <person name="Kersten P."/>
            <person name="Kohler A."/>
            <person name="Kuees U."/>
            <person name="Kumar T.K.A."/>
            <person name="Kuo A."/>
            <person name="LaButti K."/>
            <person name="Larrondo L.F."/>
            <person name="Lindquist E."/>
            <person name="Ling A."/>
            <person name="Lombard V."/>
            <person name="Lucas S."/>
            <person name="Lundell T."/>
            <person name="Martin R."/>
            <person name="McLaughlin D.J."/>
            <person name="Morgenstern I."/>
            <person name="Morin E."/>
            <person name="Murat C."/>
            <person name="Nagy L.G."/>
            <person name="Nolan M."/>
            <person name="Ohm R.A."/>
            <person name="Patyshakuliyeva A."/>
            <person name="Rokas A."/>
            <person name="Ruiz-Duenas F.J."/>
            <person name="Sabat G."/>
            <person name="Salamov A."/>
            <person name="Samejima M."/>
            <person name="Schmutz J."/>
            <person name="Slot J.C."/>
            <person name="St John F."/>
            <person name="Stenlid J."/>
            <person name="Sun H."/>
            <person name="Sun S."/>
            <person name="Syed K."/>
            <person name="Tsang A."/>
            <person name="Wiebenga A."/>
            <person name="Young D."/>
            <person name="Pisabarro A."/>
            <person name="Eastwood D.C."/>
            <person name="Martin F."/>
            <person name="Cullen D."/>
            <person name="Grigoriev I.V."/>
            <person name="Hibbett D.S."/>
        </authorList>
    </citation>
    <scope>NUCLEOTIDE SEQUENCE</scope>
    <source>
        <strain evidence="4">FP-58527</strain>
    </source>
</reference>
<gene>
    <name evidence="3" type="ORF">FOMPIDRAFT_1051787</name>
</gene>
<dbReference type="eggNOG" id="ENOG502SRYS">
    <property type="taxonomic scope" value="Eukaryota"/>
</dbReference>
<dbReference type="EMBL" id="KE504168">
    <property type="protein sequence ID" value="EPS98214.1"/>
    <property type="molecule type" value="Genomic_DNA"/>
</dbReference>
<feature type="transmembrane region" description="Helical" evidence="1">
    <location>
        <begin position="50"/>
        <end position="75"/>
    </location>
</feature>
<keyword evidence="1" id="KW-0812">Transmembrane</keyword>
<dbReference type="InParanoid" id="S8FIL7"/>
<feature type="transmembrane region" description="Helical" evidence="1">
    <location>
        <begin position="12"/>
        <end position="38"/>
    </location>
</feature>
<dbReference type="PANTHER" id="PTHR40465">
    <property type="entry name" value="CHROMOSOME 1, WHOLE GENOME SHOTGUN SEQUENCE"/>
    <property type="match status" value="1"/>
</dbReference>
<dbReference type="OrthoDB" id="2953893at2759"/>
<evidence type="ECO:0000259" key="2">
    <source>
        <dbReference type="Pfam" id="PF20152"/>
    </source>
</evidence>
<keyword evidence="1" id="KW-1133">Transmembrane helix</keyword>
<evidence type="ECO:0000313" key="4">
    <source>
        <dbReference type="Proteomes" id="UP000015241"/>
    </source>
</evidence>
<dbReference type="AlphaFoldDB" id="S8FIL7"/>
<dbReference type="HOGENOM" id="CLU_046025_2_1_1"/>
<sequence>MSESSGYDLPTLAGPELLGCFFNWALLGVLNVQVYLYHVTFNRDPRFIQFLVYGVLVFEWVQTGLLSASAFQIFVYHYGDVEIVTRIYNGWFTIPVMSAMISMVVQTFFAWRIYRLSKLRLLAGVIEILSLIQGSCGIASGALLKNAPTITHYDKSTLAVIIVWGGGTVIVDIIIAVTMTTMLLKMKTGIRRTDAVLNKITRMVVETGTVTASVATLALILLAGFPTSLYYIPCIHTVSKLYSNVFLTNLLNRAFFTSPHSSERGNTVDHISIALSPAVARRGSEHAQTSSTQSGDRSLAYAAPKAMVLSDPVEPL</sequence>
<keyword evidence="1" id="KW-0472">Membrane</keyword>
<evidence type="ECO:0000256" key="1">
    <source>
        <dbReference type="SAM" id="Phobius"/>
    </source>
</evidence>
<dbReference type="Proteomes" id="UP000015241">
    <property type="component" value="Unassembled WGS sequence"/>
</dbReference>
<accession>S8FIL7</accession>
<dbReference type="STRING" id="743788.S8FIL7"/>
<feature type="transmembrane region" description="Helical" evidence="1">
    <location>
        <begin position="156"/>
        <end position="184"/>
    </location>
</feature>
<evidence type="ECO:0000313" key="3">
    <source>
        <dbReference type="EMBL" id="EPS98214.1"/>
    </source>
</evidence>
<dbReference type="InterPro" id="IPR045339">
    <property type="entry name" value="DUF6534"/>
</dbReference>
<feature type="transmembrane region" description="Helical" evidence="1">
    <location>
        <begin position="204"/>
        <end position="225"/>
    </location>
</feature>
<proteinExistence type="predicted"/>
<dbReference type="PANTHER" id="PTHR40465:SF1">
    <property type="entry name" value="DUF6534 DOMAIN-CONTAINING PROTEIN"/>
    <property type="match status" value="1"/>
</dbReference>
<feature type="domain" description="DUF6534" evidence="2">
    <location>
        <begin position="169"/>
        <end position="254"/>
    </location>
</feature>
<feature type="transmembrane region" description="Helical" evidence="1">
    <location>
        <begin position="87"/>
        <end position="109"/>
    </location>
</feature>
<name>S8FIL7_FOMSC</name>
<feature type="transmembrane region" description="Helical" evidence="1">
    <location>
        <begin position="121"/>
        <end position="144"/>
    </location>
</feature>
<organism evidence="3 4">
    <name type="scientific">Fomitopsis schrenkii</name>
    <name type="common">Brown rot fungus</name>
    <dbReference type="NCBI Taxonomy" id="2126942"/>
    <lineage>
        <taxon>Eukaryota</taxon>
        <taxon>Fungi</taxon>
        <taxon>Dikarya</taxon>
        <taxon>Basidiomycota</taxon>
        <taxon>Agaricomycotina</taxon>
        <taxon>Agaricomycetes</taxon>
        <taxon>Polyporales</taxon>
        <taxon>Fomitopsis</taxon>
    </lineage>
</organism>
<protein>
    <recommendedName>
        <fullName evidence="2">DUF6534 domain-containing protein</fullName>
    </recommendedName>
</protein>
<keyword evidence="4" id="KW-1185">Reference proteome</keyword>